<feature type="compositionally biased region" description="Basic and acidic residues" evidence="1">
    <location>
        <begin position="38"/>
        <end position="48"/>
    </location>
</feature>
<protein>
    <submittedName>
        <fullName evidence="2">Uncharacterized protein</fullName>
    </submittedName>
</protein>
<name>A0A8R1TVP8_ONCVO</name>
<reference evidence="3" key="1">
    <citation type="submission" date="2013-10" db="EMBL/GenBank/DDBJ databases">
        <title>Genome sequencing of Onchocerca volvulus.</title>
        <authorList>
            <person name="Cotton J."/>
            <person name="Tsai J."/>
            <person name="Stanley E."/>
            <person name="Tracey A."/>
            <person name="Holroyd N."/>
            <person name="Lustigman S."/>
            <person name="Berriman M."/>
        </authorList>
    </citation>
    <scope>NUCLEOTIDE SEQUENCE</scope>
</reference>
<evidence type="ECO:0000313" key="2">
    <source>
        <dbReference type="EnsemblMetazoa" id="OVOC5452.1"/>
    </source>
</evidence>
<evidence type="ECO:0000313" key="3">
    <source>
        <dbReference type="Proteomes" id="UP000024404"/>
    </source>
</evidence>
<dbReference type="AlphaFoldDB" id="A0A8R1TVP8"/>
<feature type="region of interest" description="Disordered" evidence="1">
    <location>
        <begin position="30"/>
        <end position="115"/>
    </location>
</feature>
<dbReference type="Proteomes" id="UP000024404">
    <property type="component" value="Unassembled WGS sequence"/>
</dbReference>
<evidence type="ECO:0000256" key="1">
    <source>
        <dbReference type="SAM" id="MobiDB-lite"/>
    </source>
</evidence>
<keyword evidence="3" id="KW-1185">Reference proteome</keyword>
<sequence length="127" mass="14799">MFRKKSKEVQTETYQEELVDFVTKINGMMNVGSIPPRNNERSKKDEKLSVTPFGNKIRRNGTQRRQKLEQKSRQGGHHLQVSNAKKSKKMGKSRDPLQRKDDQMIPQGNKDFKESWVVNQEIKSNVV</sequence>
<feature type="compositionally biased region" description="Basic and acidic residues" evidence="1">
    <location>
        <begin position="92"/>
        <end position="103"/>
    </location>
</feature>
<organism evidence="2 3">
    <name type="scientific">Onchocerca volvulus</name>
    <dbReference type="NCBI Taxonomy" id="6282"/>
    <lineage>
        <taxon>Eukaryota</taxon>
        <taxon>Metazoa</taxon>
        <taxon>Ecdysozoa</taxon>
        <taxon>Nematoda</taxon>
        <taxon>Chromadorea</taxon>
        <taxon>Rhabditida</taxon>
        <taxon>Spirurina</taxon>
        <taxon>Spiruromorpha</taxon>
        <taxon>Filarioidea</taxon>
        <taxon>Onchocercidae</taxon>
        <taxon>Onchocerca</taxon>
    </lineage>
</organism>
<dbReference type="EMBL" id="CMVM020000158">
    <property type="status" value="NOT_ANNOTATED_CDS"/>
    <property type="molecule type" value="Genomic_DNA"/>
</dbReference>
<feature type="compositionally biased region" description="Basic residues" evidence="1">
    <location>
        <begin position="56"/>
        <end position="65"/>
    </location>
</feature>
<dbReference type="EnsemblMetazoa" id="OVOC5452.1">
    <property type="protein sequence ID" value="OVOC5452.1"/>
    <property type="gene ID" value="WBGene00242261"/>
</dbReference>
<proteinExistence type="predicted"/>
<accession>A0A8R1TVP8</accession>
<reference evidence="2" key="2">
    <citation type="submission" date="2022-06" db="UniProtKB">
        <authorList>
            <consortium name="EnsemblMetazoa"/>
        </authorList>
    </citation>
    <scope>IDENTIFICATION</scope>
</reference>